<protein>
    <submittedName>
        <fullName evidence="3">Cellulose-binding domain-containing protein</fullName>
    </submittedName>
</protein>
<evidence type="ECO:0000313" key="4">
    <source>
        <dbReference type="Proteomes" id="UP001141259"/>
    </source>
</evidence>
<gene>
    <name evidence="3" type="ORF">NZH93_12120</name>
</gene>
<dbReference type="GO" id="GO:0004553">
    <property type="term" value="F:hydrolase activity, hydrolyzing O-glycosyl compounds"/>
    <property type="evidence" value="ECO:0007669"/>
    <property type="project" value="InterPro"/>
</dbReference>
<dbReference type="InterPro" id="IPR012291">
    <property type="entry name" value="CBM2_carb-bd_dom_sf"/>
</dbReference>
<dbReference type="RefSeq" id="WP_259623098.1">
    <property type="nucleotide sequence ID" value="NZ_JANYMP010000004.1"/>
</dbReference>
<evidence type="ECO:0000313" key="3">
    <source>
        <dbReference type="EMBL" id="MCS7477603.1"/>
    </source>
</evidence>
<evidence type="ECO:0000259" key="2">
    <source>
        <dbReference type="PROSITE" id="PS51173"/>
    </source>
</evidence>
<dbReference type="EMBL" id="JANYMP010000004">
    <property type="protein sequence ID" value="MCS7477603.1"/>
    <property type="molecule type" value="Genomic_DNA"/>
</dbReference>
<reference evidence="3" key="1">
    <citation type="submission" date="2022-08" db="EMBL/GenBank/DDBJ databases">
        <authorList>
            <person name="Tistechok S."/>
            <person name="Samborskyy M."/>
            <person name="Roman I."/>
        </authorList>
    </citation>
    <scope>NUCLEOTIDE SEQUENCE</scope>
    <source>
        <strain evidence="3">DSM 103496</strain>
    </source>
</reference>
<feature type="domain" description="CBM2" evidence="2">
    <location>
        <begin position="374"/>
        <end position="477"/>
    </location>
</feature>
<organism evidence="3 4">
    <name type="scientific">Umezawaea endophytica</name>
    <dbReference type="NCBI Taxonomy" id="1654476"/>
    <lineage>
        <taxon>Bacteria</taxon>
        <taxon>Bacillati</taxon>
        <taxon>Actinomycetota</taxon>
        <taxon>Actinomycetes</taxon>
        <taxon>Pseudonocardiales</taxon>
        <taxon>Pseudonocardiaceae</taxon>
        <taxon>Umezawaea</taxon>
    </lineage>
</organism>
<dbReference type="Pfam" id="PF00553">
    <property type="entry name" value="CBM_2"/>
    <property type="match status" value="1"/>
</dbReference>
<dbReference type="AlphaFoldDB" id="A0A9X2VJ88"/>
<name>A0A9X2VJ88_9PSEU</name>
<dbReference type="GO" id="GO:0005975">
    <property type="term" value="P:carbohydrate metabolic process"/>
    <property type="evidence" value="ECO:0007669"/>
    <property type="project" value="InterPro"/>
</dbReference>
<comment type="caution">
    <text evidence="3">The sequence shown here is derived from an EMBL/GenBank/DDBJ whole genome shotgun (WGS) entry which is preliminary data.</text>
</comment>
<dbReference type="SUPFAM" id="SSF49384">
    <property type="entry name" value="Carbohydrate-binding domain"/>
    <property type="match status" value="1"/>
</dbReference>
<dbReference type="Gene3D" id="2.60.40.290">
    <property type="match status" value="1"/>
</dbReference>
<keyword evidence="4" id="KW-1185">Reference proteome</keyword>
<dbReference type="InterPro" id="IPR008965">
    <property type="entry name" value="CBM2/CBM3_carb-bd_dom_sf"/>
</dbReference>
<sequence>MTTPASPHKRSTRTALFAAAALATVAVVVAAILVSTTSGAESTPSQMGNATHFAGFGSSYSGCGLPQDVLDSQNFVSLNVFDTPGDYSTHARPLPTSESHRIGRWENGRNCGRYVQVTLGSYCTGINDGTQGQPFCRGGSWIGDDFNGATLTMVVADGCADATAWCRDDPDHLRLSTSSLTRFTKNGVSVAPILPDHWNNRHVSWSYVPTPNYSGDLELGFLRDSQASRPVLAVSHLPNGIHGVEYLDPNGTWRQAKPNGDMGQAFVLGPASAGGTDYRIRVRDVSDELVNRGRVYRFGLPADCSSRCADSYTKVHYSTEEGPTVTSTDAWTTAPRATTTEVTTTTTTVEAAPTTTTTSDVAAPPAPTTTTTTTQAPTPGCTATYSVGGSWQGAHQVEVTVRNTGPRRISGWRVTFSVAGSQRFTNTWNADVSQSGKRVSATNEDYNGSLASGASTTWGSIVSGVDQPVTGLSCSPR</sequence>
<accession>A0A9X2VJ88</accession>
<dbReference type="PROSITE" id="PS51173">
    <property type="entry name" value="CBM2"/>
    <property type="match status" value="1"/>
</dbReference>
<dbReference type="InterPro" id="IPR001919">
    <property type="entry name" value="CBD2"/>
</dbReference>
<proteinExistence type="predicted"/>
<feature type="region of interest" description="Disordered" evidence="1">
    <location>
        <begin position="339"/>
        <end position="379"/>
    </location>
</feature>
<dbReference type="Proteomes" id="UP001141259">
    <property type="component" value="Unassembled WGS sequence"/>
</dbReference>
<dbReference type="GO" id="GO:0030247">
    <property type="term" value="F:polysaccharide binding"/>
    <property type="evidence" value="ECO:0007669"/>
    <property type="project" value="UniProtKB-UniRule"/>
</dbReference>
<evidence type="ECO:0000256" key="1">
    <source>
        <dbReference type="SAM" id="MobiDB-lite"/>
    </source>
</evidence>
<dbReference type="SMART" id="SM00637">
    <property type="entry name" value="CBD_II"/>
    <property type="match status" value="1"/>
</dbReference>